<dbReference type="EMBL" id="PPXD01000020">
    <property type="protein sequence ID" value="POH64414.1"/>
    <property type="molecule type" value="Genomic_DNA"/>
</dbReference>
<evidence type="ECO:0000313" key="3">
    <source>
        <dbReference type="EMBL" id="POH64414.1"/>
    </source>
</evidence>
<keyword evidence="4" id="KW-1185">Reference proteome</keyword>
<comment type="caution">
    <text evidence="3">The sequence shown here is derived from an EMBL/GenBank/DDBJ whole genome shotgun (WGS) entry which is preliminary data.</text>
</comment>
<evidence type="ECO:0000313" key="4">
    <source>
        <dbReference type="Proteomes" id="UP000237340"/>
    </source>
</evidence>
<evidence type="ECO:0000256" key="1">
    <source>
        <dbReference type="SAM" id="MobiDB-lite"/>
    </source>
</evidence>
<keyword evidence="2" id="KW-1133">Transmembrane helix</keyword>
<evidence type="ECO:0008006" key="5">
    <source>
        <dbReference type="Google" id="ProtNLM"/>
    </source>
</evidence>
<dbReference type="AlphaFoldDB" id="A0A2S3ZDG2"/>
<keyword evidence="2" id="KW-0472">Membrane</keyword>
<feature type="region of interest" description="Disordered" evidence="1">
    <location>
        <begin position="117"/>
        <end position="152"/>
    </location>
</feature>
<proteinExistence type="predicted"/>
<reference evidence="3 4" key="1">
    <citation type="submission" date="2018-01" db="EMBL/GenBank/DDBJ databases">
        <title>Cryobacterium sp. nov., from glaciers in China.</title>
        <authorList>
            <person name="Liu Q."/>
            <person name="Xin Y.-H."/>
        </authorList>
    </citation>
    <scope>NUCLEOTIDE SEQUENCE [LARGE SCALE GENOMIC DNA]</scope>
    <source>
        <strain evidence="3 4">TMN-42</strain>
    </source>
</reference>
<organism evidence="3 4">
    <name type="scientific">Cryobacterium zongtaii</name>
    <dbReference type="NCBI Taxonomy" id="1259217"/>
    <lineage>
        <taxon>Bacteria</taxon>
        <taxon>Bacillati</taxon>
        <taxon>Actinomycetota</taxon>
        <taxon>Actinomycetes</taxon>
        <taxon>Micrococcales</taxon>
        <taxon>Microbacteriaceae</taxon>
        <taxon>Cryobacterium</taxon>
    </lineage>
</organism>
<sequence>MSQNSSRPLSKFNLVLALLWLVDVVVTAAGYLILTSSNATQAEFYTSQSSDYVAYFSAQSGSGLGATLIGTGILGFIITLAAMVVSRSIAKNAVVAPAVIDDEPDFDFDETDFDTDEKTAVTTPAAAAPTVVAPTANTTSGDEPTDEPKTAR</sequence>
<feature type="transmembrane region" description="Helical" evidence="2">
    <location>
        <begin position="64"/>
        <end position="85"/>
    </location>
</feature>
<dbReference type="Proteomes" id="UP000237340">
    <property type="component" value="Unassembled WGS sequence"/>
</dbReference>
<name>A0A2S3ZDG2_9MICO</name>
<feature type="transmembrane region" description="Helical" evidence="2">
    <location>
        <begin position="12"/>
        <end position="34"/>
    </location>
</feature>
<dbReference type="RefSeq" id="WP_103461127.1">
    <property type="nucleotide sequence ID" value="NZ_PPXD01000020.1"/>
</dbReference>
<protein>
    <recommendedName>
        <fullName evidence="5">Dinucleotide-utilizing enzyme</fullName>
    </recommendedName>
</protein>
<gene>
    <name evidence="3" type="ORF">C3B61_13295</name>
</gene>
<keyword evidence="2" id="KW-0812">Transmembrane</keyword>
<feature type="compositionally biased region" description="Low complexity" evidence="1">
    <location>
        <begin position="120"/>
        <end position="139"/>
    </location>
</feature>
<accession>A0A2S3ZDG2</accession>
<evidence type="ECO:0000256" key="2">
    <source>
        <dbReference type="SAM" id="Phobius"/>
    </source>
</evidence>